<evidence type="ECO:0000313" key="1">
    <source>
        <dbReference type="EMBL" id="QEV57397.1"/>
    </source>
</evidence>
<sequence length="69" mass="7222">MCGAEVGAVSEGDGVEGEGGEVAAWASADVGAGDVEGEVGGVVGVWCMAWGLMSAVRYCQMRWWPWGRW</sequence>
<accession>A0A5P2WX73</accession>
<organism evidence="1 2">
    <name type="scientific">Streptomyces spectabilis</name>
    <dbReference type="NCBI Taxonomy" id="68270"/>
    <lineage>
        <taxon>Bacteria</taxon>
        <taxon>Bacillati</taxon>
        <taxon>Actinomycetota</taxon>
        <taxon>Actinomycetes</taxon>
        <taxon>Kitasatosporales</taxon>
        <taxon>Streptomycetaceae</taxon>
        <taxon>Streptomyces</taxon>
    </lineage>
</organism>
<dbReference type="KEGG" id="sspb:CP982_00455"/>
<dbReference type="EMBL" id="CP023690">
    <property type="protein sequence ID" value="QEV57397.1"/>
    <property type="molecule type" value="Genomic_DNA"/>
</dbReference>
<reference evidence="1 2" key="1">
    <citation type="submission" date="2017-09" db="EMBL/GenBank/DDBJ databases">
        <authorList>
            <person name="Lee N."/>
            <person name="Cho B.-K."/>
        </authorList>
    </citation>
    <scope>NUCLEOTIDE SEQUENCE [LARGE SCALE GENOMIC DNA]</scope>
    <source>
        <strain evidence="1 2">ATCC 27465</strain>
    </source>
</reference>
<protein>
    <submittedName>
        <fullName evidence="1">Uncharacterized protein</fullName>
    </submittedName>
</protein>
<evidence type="ECO:0000313" key="2">
    <source>
        <dbReference type="Proteomes" id="UP000326505"/>
    </source>
</evidence>
<proteinExistence type="predicted"/>
<name>A0A5P2WX73_STRST</name>
<dbReference type="Proteomes" id="UP000326505">
    <property type="component" value="Chromosome"/>
</dbReference>
<dbReference type="AlphaFoldDB" id="A0A5P2WX73"/>
<gene>
    <name evidence="1" type="ORF">CP982_00455</name>
</gene>